<dbReference type="AlphaFoldDB" id="A0A9P3GEF2"/>
<reference evidence="2 3" key="1">
    <citation type="submission" date="2021-08" db="EMBL/GenBank/DDBJ databases">
        <title>Draft Genome Sequence of Phanerochaete sordida strain YK-624.</title>
        <authorList>
            <person name="Mori T."/>
            <person name="Dohra H."/>
            <person name="Suzuki T."/>
            <person name="Kawagishi H."/>
            <person name="Hirai H."/>
        </authorList>
    </citation>
    <scope>NUCLEOTIDE SEQUENCE [LARGE SCALE GENOMIC DNA]</scope>
    <source>
        <strain evidence="2 3">YK-624</strain>
    </source>
</reference>
<feature type="chain" id="PRO_5040183809" evidence="1">
    <location>
        <begin position="24"/>
        <end position="265"/>
    </location>
</feature>
<dbReference type="PANTHER" id="PTHR34862">
    <property type="entry name" value="SPARK DOMAIN-CONTAINING PROTEIN"/>
    <property type="match status" value="1"/>
</dbReference>
<comment type="caution">
    <text evidence="2">The sequence shown here is derived from an EMBL/GenBank/DDBJ whole genome shotgun (WGS) entry which is preliminary data.</text>
</comment>
<feature type="signal peptide" evidence="1">
    <location>
        <begin position="1"/>
        <end position="23"/>
    </location>
</feature>
<keyword evidence="3" id="KW-1185">Reference proteome</keyword>
<evidence type="ECO:0000313" key="3">
    <source>
        <dbReference type="Proteomes" id="UP000703269"/>
    </source>
</evidence>
<keyword evidence="1" id="KW-0732">Signal</keyword>
<proteinExistence type="predicted"/>
<gene>
    <name evidence="2" type="ORF">PsYK624_084030</name>
</gene>
<evidence type="ECO:0000313" key="2">
    <source>
        <dbReference type="EMBL" id="GJE92250.1"/>
    </source>
</evidence>
<evidence type="ECO:0000256" key="1">
    <source>
        <dbReference type="SAM" id="SignalP"/>
    </source>
</evidence>
<accession>A0A9P3GEF2</accession>
<dbReference type="EMBL" id="BPQB01000025">
    <property type="protein sequence ID" value="GJE92250.1"/>
    <property type="molecule type" value="Genomic_DNA"/>
</dbReference>
<name>A0A9P3GEF2_9APHY</name>
<protein>
    <submittedName>
        <fullName evidence="2">Uncharacterized protein</fullName>
    </submittedName>
</protein>
<dbReference type="PANTHER" id="PTHR34862:SF1">
    <property type="entry name" value="SPARK DOMAIN-CONTAINING PROTEIN"/>
    <property type="match status" value="1"/>
</dbReference>
<dbReference type="Proteomes" id="UP000703269">
    <property type="component" value="Unassembled WGS sequence"/>
</dbReference>
<organism evidence="2 3">
    <name type="scientific">Phanerochaete sordida</name>
    <dbReference type="NCBI Taxonomy" id="48140"/>
    <lineage>
        <taxon>Eukaryota</taxon>
        <taxon>Fungi</taxon>
        <taxon>Dikarya</taxon>
        <taxon>Basidiomycota</taxon>
        <taxon>Agaricomycotina</taxon>
        <taxon>Agaricomycetes</taxon>
        <taxon>Polyporales</taxon>
        <taxon>Phanerochaetaceae</taxon>
        <taxon>Phanerochaete</taxon>
    </lineage>
</organism>
<sequence>MLSFTKISAGVMGIAAFTAVASALSISSQCEGALAGLLTDSGAACLNPSGIASILTTSSSTSLVGPVDSWLQGVCNQAACTNDTLAAVANDVVSGCQAELQSAGLANITAAQLTGLAQQFYPSLREMACLQDSSNNTLCPTEFLTNLQTVTGPLTTSGLQTFLGEVVASSVPPLPASLQCTDCSKQWYNIIKQAFPGVADSSAESNVQNLCGANFTDGQTPSDVKSFGAAGNTTADTKNSGAMHLSAGIGASALVVLSSAFAILA</sequence>
<dbReference type="OrthoDB" id="2536450at2759"/>